<dbReference type="AlphaFoldDB" id="A0A9W8RW35"/>
<gene>
    <name evidence="1" type="ORF">NW762_008842</name>
</gene>
<protein>
    <submittedName>
        <fullName evidence="1">Uncharacterized protein</fullName>
    </submittedName>
</protein>
<accession>A0A9W8RW35</accession>
<dbReference type="Proteomes" id="UP001152049">
    <property type="component" value="Unassembled WGS sequence"/>
</dbReference>
<dbReference type="EMBL" id="JAOQAZ010000018">
    <property type="protein sequence ID" value="KAJ4256746.1"/>
    <property type="molecule type" value="Genomic_DNA"/>
</dbReference>
<evidence type="ECO:0000313" key="2">
    <source>
        <dbReference type="Proteomes" id="UP001152049"/>
    </source>
</evidence>
<comment type="caution">
    <text evidence="1">The sequence shown here is derived from an EMBL/GenBank/DDBJ whole genome shotgun (WGS) entry which is preliminary data.</text>
</comment>
<organism evidence="1 2">
    <name type="scientific">Fusarium torreyae</name>
    <dbReference type="NCBI Taxonomy" id="1237075"/>
    <lineage>
        <taxon>Eukaryota</taxon>
        <taxon>Fungi</taxon>
        <taxon>Dikarya</taxon>
        <taxon>Ascomycota</taxon>
        <taxon>Pezizomycotina</taxon>
        <taxon>Sordariomycetes</taxon>
        <taxon>Hypocreomycetidae</taxon>
        <taxon>Hypocreales</taxon>
        <taxon>Nectriaceae</taxon>
        <taxon>Fusarium</taxon>
    </lineage>
</organism>
<sequence>MDATTPEKLRELALEALASIQDGGKMISQMQTAIDVVQRIAYVAREEPDTAEGKDELLDRIMQVLKGLEVSILHRNYPKEPAV</sequence>
<evidence type="ECO:0000313" key="1">
    <source>
        <dbReference type="EMBL" id="KAJ4256746.1"/>
    </source>
</evidence>
<proteinExistence type="predicted"/>
<keyword evidence="2" id="KW-1185">Reference proteome</keyword>
<reference evidence="1" key="1">
    <citation type="submission" date="2022-09" db="EMBL/GenBank/DDBJ databases">
        <title>Fusarium specimens isolated from Avocado Roots.</title>
        <authorList>
            <person name="Stajich J."/>
            <person name="Roper C."/>
            <person name="Heimlech-Rivalta G."/>
        </authorList>
    </citation>
    <scope>NUCLEOTIDE SEQUENCE</scope>
    <source>
        <strain evidence="1">CF00136</strain>
    </source>
</reference>
<name>A0A9W8RW35_9HYPO</name>